<protein>
    <submittedName>
        <fullName evidence="7">Uncharacterized protein</fullName>
    </submittedName>
</protein>
<keyword evidence="5 6" id="KW-0472">Membrane</keyword>
<feature type="transmembrane region" description="Helical" evidence="6">
    <location>
        <begin position="130"/>
        <end position="149"/>
    </location>
</feature>
<evidence type="ECO:0000256" key="5">
    <source>
        <dbReference type="ARBA" id="ARBA00023136"/>
    </source>
</evidence>
<keyword evidence="3 6" id="KW-0812">Transmembrane</keyword>
<dbReference type="Proteomes" id="UP000885664">
    <property type="component" value="Unassembled WGS sequence"/>
</dbReference>
<dbReference type="Pfam" id="PF13440">
    <property type="entry name" value="Polysacc_synt_3"/>
    <property type="match status" value="1"/>
</dbReference>
<keyword evidence="2" id="KW-1003">Cell membrane</keyword>
<organism evidence="7">
    <name type="scientific">Fervidicoccus fontis</name>
    <dbReference type="NCBI Taxonomy" id="683846"/>
    <lineage>
        <taxon>Archaea</taxon>
        <taxon>Thermoproteota</taxon>
        <taxon>Thermoprotei</taxon>
        <taxon>Fervidicoccales</taxon>
        <taxon>Fervidicoccaceae</taxon>
        <taxon>Fervidicoccus</taxon>
    </lineage>
</organism>
<feature type="transmembrane region" description="Helical" evidence="6">
    <location>
        <begin position="49"/>
        <end position="72"/>
    </location>
</feature>
<dbReference type="EMBL" id="DSFE01000094">
    <property type="protein sequence ID" value="HEU98096.1"/>
    <property type="molecule type" value="Genomic_DNA"/>
</dbReference>
<feature type="transmembrane region" description="Helical" evidence="6">
    <location>
        <begin position="364"/>
        <end position="383"/>
    </location>
</feature>
<feature type="transmembrane region" description="Helical" evidence="6">
    <location>
        <begin position="231"/>
        <end position="252"/>
    </location>
</feature>
<feature type="transmembrane region" description="Helical" evidence="6">
    <location>
        <begin position="93"/>
        <end position="118"/>
    </location>
</feature>
<evidence type="ECO:0000313" key="7">
    <source>
        <dbReference type="EMBL" id="HEU98096.1"/>
    </source>
</evidence>
<dbReference type="PANTHER" id="PTHR30250">
    <property type="entry name" value="PST FAMILY PREDICTED COLANIC ACID TRANSPORTER"/>
    <property type="match status" value="1"/>
</dbReference>
<proteinExistence type="predicted"/>
<sequence>MMFLKEQGQVGRVVSGAFWLYFSSILSNLQGFFFWMIISRLGGGEVVGILSVIVGLSSLVGGIINLGVNTGLSKFTGFCLGREEDPKKCASEYLWTASIFSLFVNGIGSMFILAVGYFFPGSFGYSKSMLLFSAIFNLIGFLGSFSSFLQSALQTKRFFVSVVTSVIAKFIVGIALFELGFGWKGVAVGYMMNSLLQGSMNMFQSARIIGFKPSFNSEKLKELLRAGIPSWAPGLISTIGQWLGVLILYGSIGSLETGAYYIASQLANVVLMISNTMNGLLLPVLSGLSDGRKRVGAKVFRLSLALMMPISVYVMFYPKLFLDLFGENLSSGWMPLMILLLSSPLVAYSSFTTSLFYAYGKYGIIFWGGLFTNVPRVVLYFMLTPLYGGTGVALSTVAGTAIGTAYYYFEARKQGVFVERKTLILTLAFPYLIGLFSYFIHLHWVAAMLLLGGSYLIYIKTKIITTDDLREIARALLGKERASLIYQRLKPVLEPLLE</sequence>
<evidence type="ECO:0000256" key="6">
    <source>
        <dbReference type="SAM" id="Phobius"/>
    </source>
</evidence>
<dbReference type="InterPro" id="IPR050833">
    <property type="entry name" value="Poly_Biosynth_Transport"/>
</dbReference>
<evidence type="ECO:0000256" key="3">
    <source>
        <dbReference type="ARBA" id="ARBA00022692"/>
    </source>
</evidence>
<feature type="transmembrane region" description="Helical" evidence="6">
    <location>
        <begin position="299"/>
        <end position="316"/>
    </location>
</feature>
<gene>
    <name evidence="7" type="ORF">ENO36_04510</name>
</gene>
<feature type="transmembrane region" description="Helical" evidence="6">
    <location>
        <begin position="336"/>
        <end position="357"/>
    </location>
</feature>
<accession>A0A7C2US26</accession>
<reference evidence="7" key="1">
    <citation type="journal article" date="2020" name="mSystems">
        <title>Genome- and Community-Level Interaction Insights into Carbon Utilization and Element Cycling Functions of Hydrothermarchaeota in Hydrothermal Sediment.</title>
        <authorList>
            <person name="Zhou Z."/>
            <person name="Liu Y."/>
            <person name="Xu W."/>
            <person name="Pan J."/>
            <person name="Luo Z.H."/>
            <person name="Li M."/>
        </authorList>
    </citation>
    <scope>NUCLEOTIDE SEQUENCE [LARGE SCALE GENOMIC DNA]</scope>
    <source>
        <strain evidence="7">SpSt-1259</strain>
    </source>
</reference>
<comment type="subcellular location">
    <subcellularLocation>
        <location evidence="1">Cell membrane</location>
        <topology evidence="1">Multi-pass membrane protein</topology>
    </subcellularLocation>
</comment>
<dbReference type="GO" id="GO:0005886">
    <property type="term" value="C:plasma membrane"/>
    <property type="evidence" value="ECO:0007669"/>
    <property type="project" value="UniProtKB-SubCell"/>
</dbReference>
<feature type="transmembrane region" description="Helical" evidence="6">
    <location>
        <begin position="158"/>
        <end position="181"/>
    </location>
</feature>
<dbReference type="PANTHER" id="PTHR30250:SF11">
    <property type="entry name" value="O-ANTIGEN TRANSPORTER-RELATED"/>
    <property type="match status" value="1"/>
</dbReference>
<name>A0A7C2US26_9CREN</name>
<evidence type="ECO:0000256" key="4">
    <source>
        <dbReference type="ARBA" id="ARBA00022989"/>
    </source>
</evidence>
<feature type="transmembrane region" description="Helical" evidence="6">
    <location>
        <begin position="421"/>
        <end position="438"/>
    </location>
</feature>
<feature type="transmembrane region" description="Helical" evidence="6">
    <location>
        <begin position="12"/>
        <end position="37"/>
    </location>
</feature>
<feature type="transmembrane region" description="Helical" evidence="6">
    <location>
        <begin position="389"/>
        <end position="409"/>
    </location>
</feature>
<evidence type="ECO:0000256" key="2">
    <source>
        <dbReference type="ARBA" id="ARBA00022475"/>
    </source>
</evidence>
<comment type="caution">
    <text evidence="7">The sequence shown here is derived from an EMBL/GenBank/DDBJ whole genome shotgun (WGS) entry which is preliminary data.</text>
</comment>
<dbReference type="AlphaFoldDB" id="A0A7C2US26"/>
<keyword evidence="4 6" id="KW-1133">Transmembrane helix</keyword>
<evidence type="ECO:0000256" key="1">
    <source>
        <dbReference type="ARBA" id="ARBA00004651"/>
    </source>
</evidence>